<keyword evidence="2" id="KW-1185">Reference proteome</keyword>
<organism evidence="1 2">
    <name type="scientific">Amphiprion ocellaris</name>
    <name type="common">Clown anemonefish</name>
    <dbReference type="NCBI Taxonomy" id="80972"/>
    <lineage>
        <taxon>Eukaryota</taxon>
        <taxon>Metazoa</taxon>
        <taxon>Chordata</taxon>
        <taxon>Craniata</taxon>
        <taxon>Vertebrata</taxon>
        <taxon>Euteleostomi</taxon>
        <taxon>Actinopterygii</taxon>
        <taxon>Neopterygii</taxon>
        <taxon>Teleostei</taxon>
        <taxon>Neoteleostei</taxon>
        <taxon>Acanthomorphata</taxon>
        <taxon>Ovalentaria</taxon>
        <taxon>Pomacentridae</taxon>
        <taxon>Amphiprion</taxon>
    </lineage>
</organism>
<evidence type="ECO:0000313" key="1">
    <source>
        <dbReference type="Ensembl" id="ENSAOCP00000056147.1"/>
    </source>
</evidence>
<dbReference type="Ensembl" id="ENSAOCT00000034138.1">
    <property type="protein sequence ID" value="ENSAOCP00000056147.1"/>
    <property type="gene ID" value="ENSAOCG00000026588.1"/>
</dbReference>
<dbReference type="AlphaFoldDB" id="A0AAQ5YTM7"/>
<sequence>MTLQELQQQWSNQTGVQCSTCTAVRKPLINTRQRLARRRWAQAHKNRTARNWKKILWSDESNGVRCLT</sequence>
<evidence type="ECO:0008006" key="3">
    <source>
        <dbReference type="Google" id="ProtNLM"/>
    </source>
</evidence>
<dbReference type="GeneTree" id="ENSGT00940000177745"/>
<evidence type="ECO:0000313" key="2">
    <source>
        <dbReference type="Proteomes" id="UP001501940"/>
    </source>
</evidence>
<dbReference type="InterPro" id="IPR036397">
    <property type="entry name" value="RNaseH_sf"/>
</dbReference>
<proteinExistence type="predicted"/>
<protein>
    <recommendedName>
        <fullName evidence="3">Transposase Tc1-like domain-containing protein</fullName>
    </recommendedName>
</protein>
<reference evidence="1" key="3">
    <citation type="submission" date="2025-09" db="UniProtKB">
        <authorList>
            <consortium name="Ensembl"/>
        </authorList>
    </citation>
    <scope>IDENTIFICATION</scope>
</reference>
<dbReference type="Proteomes" id="UP001501940">
    <property type="component" value="Chromosome 17"/>
</dbReference>
<reference evidence="1 2" key="1">
    <citation type="submission" date="2022-01" db="EMBL/GenBank/DDBJ databases">
        <title>A chromosome-scale genome assembly of the false clownfish, Amphiprion ocellaris.</title>
        <authorList>
            <person name="Ryu T."/>
        </authorList>
    </citation>
    <scope>NUCLEOTIDE SEQUENCE [LARGE SCALE GENOMIC DNA]</scope>
</reference>
<dbReference type="Gene3D" id="3.30.420.10">
    <property type="entry name" value="Ribonuclease H-like superfamily/Ribonuclease H"/>
    <property type="match status" value="1"/>
</dbReference>
<reference evidence="1" key="2">
    <citation type="submission" date="2025-08" db="UniProtKB">
        <authorList>
            <consortium name="Ensembl"/>
        </authorList>
    </citation>
    <scope>IDENTIFICATION</scope>
</reference>
<accession>A0AAQ5YTM7</accession>
<name>A0AAQ5YTM7_AMPOC</name>
<dbReference type="GO" id="GO:0003676">
    <property type="term" value="F:nucleic acid binding"/>
    <property type="evidence" value="ECO:0007669"/>
    <property type="project" value="InterPro"/>
</dbReference>